<dbReference type="InterPro" id="IPR029058">
    <property type="entry name" value="AB_hydrolase_fold"/>
</dbReference>
<gene>
    <name evidence="2" type="ORF">DMA12_20935</name>
</gene>
<name>A0A428WHX3_AMYBA</name>
<feature type="domain" description="AB hydrolase-1" evidence="1">
    <location>
        <begin position="34"/>
        <end position="269"/>
    </location>
</feature>
<dbReference type="PANTHER" id="PTHR43433:SF5">
    <property type="entry name" value="AB HYDROLASE-1 DOMAIN-CONTAINING PROTEIN"/>
    <property type="match status" value="1"/>
</dbReference>
<accession>A0A428WHX3</accession>
<dbReference type="Proteomes" id="UP000286716">
    <property type="component" value="Unassembled WGS sequence"/>
</dbReference>
<sequence>MSTTTADTAENLYVQGPSATFAYRRLGPRGGVPLILLNRLRGTIDWWDPEFLDHLAAEHDVIVFDDIGVGYSTGTPRDSVEGFADGAIEFIEALGLTRVDLLGWTLGGIVAQYVTRRRPELVRKLVLAASNLDGRVPGAPAPDPKVRAILGQPEVSGDDLVYLFFPDTDTGRAAGHAYLARVAGRLATGRPEISEAAATSQFSAIGKSAGISFDRTRADLETITHPVLYATGMRDAMIPALSAYVAVQHLADATLVIYGDAGHAFLFQHAKDFATQVATFLAA</sequence>
<evidence type="ECO:0000313" key="3">
    <source>
        <dbReference type="Proteomes" id="UP000286716"/>
    </source>
</evidence>
<dbReference type="PRINTS" id="PR00111">
    <property type="entry name" value="ABHYDROLASE"/>
</dbReference>
<organism evidence="2 3">
    <name type="scientific">Amycolatopsis balhimycina DSM 5908</name>
    <dbReference type="NCBI Taxonomy" id="1081091"/>
    <lineage>
        <taxon>Bacteria</taxon>
        <taxon>Bacillati</taxon>
        <taxon>Actinomycetota</taxon>
        <taxon>Actinomycetes</taxon>
        <taxon>Pseudonocardiales</taxon>
        <taxon>Pseudonocardiaceae</taxon>
        <taxon>Amycolatopsis</taxon>
    </lineage>
</organism>
<comment type="caution">
    <text evidence="2">The sequence shown here is derived from an EMBL/GenBank/DDBJ whole genome shotgun (WGS) entry which is preliminary data.</text>
</comment>
<keyword evidence="3" id="KW-1185">Reference proteome</keyword>
<protein>
    <submittedName>
        <fullName evidence="2">Alpha/beta hydrolase</fullName>
    </submittedName>
</protein>
<dbReference type="RefSeq" id="WP_020645926.1">
    <property type="nucleotide sequence ID" value="NZ_QHHU01000028.1"/>
</dbReference>
<dbReference type="Gene3D" id="3.40.50.1820">
    <property type="entry name" value="alpha/beta hydrolase"/>
    <property type="match status" value="1"/>
</dbReference>
<keyword evidence="2" id="KW-0378">Hydrolase</keyword>
<proteinExistence type="predicted"/>
<dbReference type="Pfam" id="PF00561">
    <property type="entry name" value="Abhydrolase_1"/>
    <property type="match status" value="1"/>
</dbReference>
<evidence type="ECO:0000313" key="2">
    <source>
        <dbReference type="EMBL" id="RSM42688.1"/>
    </source>
</evidence>
<dbReference type="AlphaFoldDB" id="A0A428WHX3"/>
<dbReference type="EMBL" id="QHHU01000028">
    <property type="protein sequence ID" value="RSM42688.1"/>
    <property type="molecule type" value="Genomic_DNA"/>
</dbReference>
<evidence type="ECO:0000259" key="1">
    <source>
        <dbReference type="Pfam" id="PF00561"/>
    </source>
</evidence>
<dbReference type="PANTHER" id="PTHR43433">
    <property type="entry name" value="HYDROLASE, ALPHA/BETA FOLD FAMILY PROTEIN"/>
    <property type="match status" value="1"/>
</dbReference>
<dbReference type="SUPFAM" id="SSF53474">
    <property type="entry name" value="alpha/beta-Hydrolases"/>
    <property type="match status" value="1"/>
</dbReference>
<dbReference type="InterPro" id="IPR050471">
    <property type="entry name" value="AB_hydrolase"/>
</dbReference>
<dbReference type="OrthoDB" id="7958481at2"/>
<dbReference type="InterPro" id="IPR000073">
    <property type="entry name" value="AB_hydrolase_1"/>
</dbReference>
<reference evidence="2 3" key="1">
    <citation type="submission" date="2018-05" db="EMBL/GenBank/DDBJ databases">
        <title>Evolution of GPA BGCs.</title>
        <authorList>
            <person name="Waglechner N."/>
            <person name="Wright G.D."/>
        </authorList>
    </citation>
    <scope>NUCLEOTIDE SEQUENCE [LARGE SCALE GENOMIC DNA]</scope>
    <source>
        <strain evidence="2 3">DSM 5908</strain>
    </source>
</reference>
<dbReference type="GO" id="GO:0016787">
    <property type="term" value="F:hydrolase activity"/>
    <property type="evidence" value="ECO:0007669"/>
    <property type="project" value="UniProtKB-KW"/>
</dbReference>